<accession>A0A9N9PD42</accession>
<dbReference type="InterPro" id="IPR001806">
    <property type="entry name" value="Small_GTPase"/>
</dbReference>
<dbReference type="Proteomes" id="UP000789759">
    <property type="component" value="Unassembled WGS sequence"/>
</dbReference>
<feature type="non-terminal residue" evidence="1">
    <location>
        <position position="161"/>
    </location>
</feature>
<feature type="non-terminal residue" evidence="1">
    <location>
        <position position="1"/>
    </location>
</feature>
<dbReference type="GO" id="GO:0005525">
    <property type="term" value="F:GTP binding"/>
    <property type="evidence" value="ECO:0007669"/>
    <property type="project" value="InterPro"/>
</dbReference>
<dbReference type="GO" id="GO:0003924">
    <property type="term" value="F:GTPase activity"/>
    <property type="evidence" value="ECO:0007669"/>
    <property type="project" value="InterPro"/>
</dbReference>
<organism evidence="1 2">
    <name type="scientific">Cetraspora pellucida</name>
    <dbReference type="NCBI Taxonomy" id="1433469"/>
    <lineage>
        <taxon>Eukaryota</taxon>
        <taxon>Fungi</taxon>
        <taxon>Fungi incertae sedis</taxon>
        <taxon>Mucoromycota</taxon>
        <taxon>Glomeromycotina</taxon>
        <taxon>Glomeromycetes</taxon>
        <taxon>Diversisporales</taxon>
        <taxon>Gigasporaceae</taxon>
        <taxon>Cetraspora</taxon>
    </lineage>
</organism>
<sequence length="161" mass="18538">YIDGAILVYDISQTNGLGGIAKLLREYTDIDSNYVTNEIPIMIIANKWDILDINKQKSEKDLLEEVKNSVDISGEEFLCNITSINEKTSTNIEEILKKCISRLLDLKDINNLNELNKFKPMMKHVTRLYLYEIPQKIINSGRKQLKVLNEEMDGIKLFLSL</sequence>
<protein>
    <submittedName>
        <fullName evidence="1">14484_t:CDS:1</fullName>
    </submittedName>
</protein>
<evidence type="ECO:0000313" key="2">
    <source>
        <dbReference type="Proteomes" id="UP000789759"/>
    </source>
</evidence>
<evidence type="ECO:0000313" key="1">
    <source>
        <dbReference type="EMBL" id="CAG8833475.1"/>
    </source>
</evidence>
<dbReference type="Pfam" id="PF00071">
    <property type="entry name" value="Ras"/>
    <property type="match status" value="1"/>
</dbReference>
<dbReference type="InterPro" id="IPR027417">
    <property type="entry name" value="P-loop_NTPase"/>
</dbReference>
<gene>
    <name evidence="1" type="ORF">CPELLU_LOCUS20982</name>
</gene>
<keyword evidence="2" id="KW-1185">Reference proteome</keyword>
<dbReference type="SUPFAM" id="SSF52540">
    <property type="entry name" value="P-loop containing nucleoside triphosphate hydrolases"/>
    <property type="match status" value="1"/>
</dbReference>
<dbReference type="PROSITE" id="PS51419">
    <property type="entry name" value="RAB"/>
    <property type="match status" value="1"/>
</dbReference>
<reference evidence="1" key="1">
    <citation type="submission" date="2021-06" db="EMBL/GenBank/DDBJ databases">
        <authorList>
            <person name="Kallberg Y."/>
            <person name="Tangrot J."/>
            <person name="Rosling A."/>
        </authorList>
    </citation>
    <scope>NUCLEOTIDE SEQUENCE</scope>
    <source>
        <strain evidence="1">FL966</strain>
    </source>
</reference>
<dbReference type="Gene3D" id="3.40.50.300">
    <property type="entry name" value="P-loop containing nucleotide triphosphate hydrolases"/>
    <property type="match status" value="1"/>
</dbReference>
<proteinExistence type="predicted"/>
<dbReference type="OrthoDB" id="2399543at2759"/>
<name>A0A9N9PD42_9GLOM</name>
<dbReference type="EMBL" id="CAJVQA010071006">
    <property type="protein sequence ID" value="CAG8833475.1"/>
    <property type="molecule type" value="Genomic_DNA"/>
</dbReference>
<comment type="caution">
    <text evidence="1">The sequence shown here is derived from an EMBL/GenBank/DDBJ whole genome shotgun (WGS) entry which is preliminary data.</text>
</comment>
<dbReference type="AlphaFoldDB" id="A0A9N9PD42"/>